<accession>A0ABX0VXW3</accession>
<comment type="caution">
    <text evidence="1">The sequence shown here is derived from an EMBL/GenBank/DDBJ whole genome shotgun (WGS) entry which is preliminary data.</text>
</comment>
<name>A0ABX0VXW3_9RHOB</name>
<evidence type="ECO:0008006" key="3">
    <source>
        <dbReference type="Google" id="ProtNLM"/>
    </source>
</evidence>
<organism evidence="1 2">
    <name type="scientific">Marivivens donghaensis</name>
    <dbReference type="NCBI Taxonomy" id="1699413"/>
    <lineage>
        <taxon>Bacteria</taxon>
        <taxon>Pseudomonadati</taxon>
        <taxon>Pseudomonadota</taxon>
        <taxon>Alphaproteobacteria</taxon>
        <taxon>Rhodobacterales</taxon>
        <taxon>Paracoccaceae</taxon>
        <taxon>Marivivens group</taxon>
        <taxon>Marivivens</taxon>
    </lineage>
</organism>
<gene>
    <name evidence="1" type="ORF">HCZ30_03450</name>
</gene>
<sequence>MSFLRKTLTIGSTFTVALCIGFVMQNENAMAARFGEDTPEDYTVSIQTPTLWAPEVATASFELPAFETPEVPMMVPQLAAAVMPDAAVGAAPQVEISCTPSLGAQTGDFALVRLSLNASCYPSTALTIHHQGMIFTATTDAAGQLLVDVPALTEHAIFIAEFANGYGAVAISEVPELAQYDRAVLQWKGEAAVSMHAFEFGANFGDTGHVWSNSPRSAFAADEGQGFLMKLGDNSAENAHLAEVYTFPASEPSQDGTVELSTEAVITANNCGQDVAAQSIQVNGAALPDAVDLTLRMPDCSAIGDIIVLKNMFQDLQFPIRS</sequence>
<reference evidence="1 2" key="1">
    <citation type="submission" date="2020-03" db="EMBL/GenBank/DDBJ databases">
        <title>Bacterial isolates of synthetic phycosphere.</title>
        <authorList>
            <person name="Fu H."/>
            <person name="Moran M.A."/>
        </authorList>
    </citation>
    <scope>NUCLEOTIDE SEQUENCE [LARGE SCALE GENOMIC DNA]</scope>
    <source>
        <strain evidence="1 2">HF1</strain>
    </source>
</reference>
<protein>
    <recommendedName>
        <fullName evidence="3">Translocase</fullName>
    </recommendedName>
</protein>
<evidence type="ECO:0000313" key="1">
    <source>
        <dbReference type="EMBL" id="NIY71488.1"/>
    </source>
</evidence>
<dbReference type="EMBL" id="JAATOP010000002">
    <property type="protein sequence ID" value="NIY71488.1"/>
    <property type="molecule type" value="Genomic_DNA"/>
</dbReference>
<proteinExistence type="predicted"/>
<dbReference type="RefSeq" id="WP_167636380.1">
    <property type="nucleotide sequence ID" value="NZ_JAATOP010000002.1"/>
</dbReference>
<evidence type="ECO:0000313" key="2">
    <source>
        <dbReference type="Proteomes" id="UP000709466"/>
    </source>
</evidence>
<keyword evidence="2" id="KW-1185">Reference proteome</keyword>
<dbReference type="Proteomes" id="UP000709466">
    <property type="component" value="Unassembled WGS sequence"/>
</dbReference>